<dbReference type="OrthoDB" id="10656183at2759"/>
<proteinExistence type="predicted"/>
<feature type="compositionally biased region" description="Polar residues" evidence="1">
    <location>
        <begin position="356"/>
        <end position="365"/>
    </location>
</feature>
<evidence type="ECO:0000313" key="2">
    <source>
        <dbReference type="EMBL" id="TKR62403.1"/>
    </source>
</evidence>
<feature type="region of interest" description="Disordered" evidence="1">
    <location>
        <begin position="273"/>
        <end position="405"/>
    </location>
</feature>
<feature type="region of interest" description="Disordered" evidence="1">
    <location>
        <begin position="23"/>
        <end position="69"/>
    </location>
</feature>
<feature type="region of interest" description="Disordered" evidence="1">
    <location>
        <begin position="471"/>
        <end position="542"/>
    </location>
</feature>
<dbReference type="AlphaFoldDB" id="A0A4U5M258"/>
<keyword evidence="3" id="KW-1185">Reference proteome</keyword>
<feature type="compositionally biased region" description="Polar residues" evidence="1">
    <location>
        <begin position="316"/>
        <end position="332"/>
    </location>
</feature>
<reference evidence="2 3" key="1">
    <citation type="journal article" date="2015" name="Genome Biol.">
        <title>Comparative genomics of Steinernema reveals deeply conserved gene regulatory networks.</title>
        <authorList>
            <person name="Dillman A.R."/>
            <person name="Macchietto M."/>
            <person name="Porter C.F."/>
            <person name="Rogers A."/>
            <person name="Williams B."/>
            <person name="Antoshechkin I."/>
            <person name="Lee M.M."/>
            <person name="Goodwin Z."/>
            <person name="Lu X."/>
            <person name="Lewis E.E."/>
            <person name="Goodrich-Blair H."/>
            <person name="Stock S.P."/>
            <person name="Adams B.J."/>
            <person name="Sternberg P.W."/>
            <person name="Mortazavi A."/>
        </authorList>
    </citation>
    <scope>NUCLEOTIDE SEQUENCE [LARGE SCALE GENOMIC DNA]</scope>
    <source>
        <strain evidence="2 3">ALL</strain>
    </source>
</reference>
<evidence type="ECO:0000313" key="3">
    <source>
        <dbReference type="Proteomes" id="UP000298663"/>
    </source>
</evidence>
<feature type="compositionally biased region" description="Acidic residues" evidence="1">
    <location>
        <begin position="490"/>
        <end position="502"/>
    </location>
</feature>
<reference evidence="2 3" key="2">
    <citation type="journal article" date="2019" name="G3 (Bethesda)">
        <title>Hybrid Assembly of the Genome of the Entomopathogenic Nematode Steinernema carpocapsae Identifies the X-Chromosome.</title>
        <authorList>
            <person name="Serra L."/>
            <person name="Macchietto M."/>
            <person name="Macias-Munoz A."/>
            <person name="McGill C.J."/>
            <person name="Rodriguez I.M."/>
            <person name="Rodriguez B."/>
            <person name="Murad R."/>
            <person name="Mortazavi A."/>
        </authorList>
    </citation>
    <scope>NUCLEOTIDE SEQUENCE [LARGE SCALE GENOMIC DNA]</scope>
    <source>
        <strain evidence="2 3">ALL</strain>
    </source>
</reference>
<accession>A0A4U5M258</accession>
<feature type="compositionally biased region" description="Polar residues" evidence="1">
    <location>
        <begin position="276"/>
        <end position="285"/>
    </location>
</feature>
<evidence type="ECO:0000256" key="1">
    <source>
        <dbReference type="SAM" id="MobiDB-lite"/>
    </source>
</evidence>
<organism evidence="2 3">
    <name type="scientific">Steinernema carpocapsae</name>
    <name type="common">Entomopathogenic nematode</name>
    <dbReference type="NCBI Taxonomy" id="34508"/>
    <lineage>
        <taxon>Eukaryota</taxon>
        <taxon>Metazoa</taxon>
        <taxon>Ecdysozoa</taxon>
        <taxon>Nematoda</taxon>
        <taxon>Chromadorea</taxon>
        <taxon>Rhabditida</taxon>
        <taxon>Tylenchina</taxon>
        <taxon>Panagrolaimomorpha</taxon>
        <taxon>Strongyloidoidea</taxon>
        <taxon>Steinernematidae</taxon>
        <taxon>Steinernema</taxon>
    </lineage>
</organism>
<feature type="compositionally biased region" description="Polar residues" evidence="1">
    <location>
        <begin position="298"/>
        <end position="310"/>
    </location>
</feature>
<feature type="compositionally biased region" description="Basic and acidic residues" evidence="1">
    <location>
        <begin position="54"/>
        <end position="69"/>
    </location>
</feature>
<comment type="caution">
    <text evidence="2">The sequence shown here is derived from an EMBL/GenBank/DDBJ whole genome shotgun (WGS) entry which is preliminary data.</text>
</comment>
<name>A0A4U5M258_STECR</name>
<dbReference type="SUPFAM" id="SSF63748">
    <property type="entry name" value="Tudor/PWWP/MBT"/>
    <property type="match status" value="1"/>
</dbReference>
<dbReference type="EMBL" id="AZBU02000010">
    <property type="protein sequence ID" value="TKR62403.1"/>
    <property type="molecule type" value="Genomic_DNA"/>
</dbReference>
<dbReference type="Proteomes" id="UP000298663">
    <property type="component" value="Unassembled WGS sequence"/>
</dbReference>
<feature type="compositionally biased region" description="Basic residues" evidence="1">
    <location>
        <begin position="41"/>
        <end position="53"/>
    </location>
</feature>
<gene>
    <name evidence="2" type="ORF">L596_026375</name>
</gene>
<sequence>MASSSSGSGSSFIQIRAELAGLSHGAPDSRCSSPTRSVDGKKKRTFWRKNRPSHPRETPPNDHPNRSKSNETSFYVIQYKKNVLPVEAECIYYIKNLIVEEPNRYYGVNLDFEEDIQDINKVIAQEKDKFRIRNSPGMGWACLVKDQSGQLRRGIVFEFLAEEIAVYLVDTGDTITVPIGSTQIIPEGNKLLTLPPLAIRFAIKDLPDEYPMGRQEMVNLVEFCNKNHMHVKLLNVLEKERDPYGAFVVNLYVRSKNGTEDVAKLIKDGQFKPGNVASQASQPSGSCHIEVTADRPSGSVSRQQTESQRSQFERPQVSSDVRVSGLAQQQRQEALPESASASSETWILSPKHPTQRQDTLPQVQAVQKPARPPRKLQDVLPPAEPFQESNIPAGSHNADSESRSKVLGPKCDYCDSTGHALRFCKKREADLLEEKMQRSKELFAGVKPTTAARDDAYWKDFNGRFKFSRKWADSRRPRRPQATERPQSSVEDEDNWDVDPEDKEDKPSAVVEEPNAHETSKASSTASEPYEAQSVPSSLEMKHMTRNYVAKSDIRSATPCRYCDDPRHSFNYCKKRESDDIRSH</sequence>
<protein>
    <submittedName>
        <fullName evidence="2">Uncharacterized protein</fullName>
    </submittedName>
</protein>
<dbReference type="Gene3D" id="2.30.30.140">
    <property type="match status" value="1"/>
</dbReference>